<dbReference type="STRING" id="436010.A0A166UCF4"/>
<comment type="similarity">
    <text evidence="2">Belongs to the major facilitator superfamily. Monocarboxylate porter (TC 2.A.1.13) family.</text>
</comment>
<feature type="transmembrane region" description="Helical" evidence="3">
    <location>
        <begin position="258"/>
        <end position="282"/>
    </location>
</feature>
<dbReference type="AlphaFoldDB" id="A0A166UCF4"/>
<organism evidence="4 5">
    <name type="scientific">Athelia psychrophila</name>
    <dbReference type="NCBI Taxonomy" id="1759441"/>
    <lineage>
        <taxon>Eukaryota</taxon>
        <taxon>Fungi</taxon>
        <taxon>Dikarya</taxon>
        <taxon>Basidiomycota</taxon>
        <taxon>Agaricomycotina</taxon>
        <taxon>Agaricomycetes</taxon>
        <taxon>Agaricomycetidae</taxon>
        <taxon>Atheliales</taxon>
        <taxon>Atheliaceae</taxon>
        <taxon>Athelia</taxon>
    </lineage>
</organism>
<feature type="transmembrane region" description="Helical" evidence="3">
    <location>
        <begin position="212"/>
        <end position="237"/>
    </location>
</feature>
<feature type="transmembrane region" description="Helical" evidence="3">
    <location>
        <begin position="328"/>
        <end position="346"/>
    </location>
</feature>
<dbReference type="Gene3D" id="1.20.1250.20">
    <property type="entry name" value="MFS general substrate transporter like domains"/>
    <property type="match status" value="1"/>
</dbReference>
<protein>
    <submittedName>
        <fullName evidence="4">MFS general substrate transporter</fullName>
    </submittedName>
</protein>
<keyword evidence="3" id="KW-0812">Transmembrane</keyword>
<dbReference type="InterPro" id="IPR011701">
    <property type="entry name" value="MFS"/>
</dbReference>
<keyword evidence="5" id="KW-1185">Reference proteome</keyword>
<dbReference type="PANTHER" id="PTHR11360">
    <property type="entry name" value="MONOCARBOXYLATE TRANSPORTER"/>
    <property type="match status" value="1"/>
</dbReference>
<evidence type="ECO:0000256" key="2">
    <source>
        <dbReference type="ARBA" id="ARBA00006727"/>
    </source>
</evidence>
<dbReference type="Proteomes" id="UP000076532">
    <property type="component" value="Unassembled WGS sequence"/>
</dbReference>
<dbReference type="InterPro" id="IPR036259">
    <property type="entry name" value="MFS_trans_sf"/>
</dbReference>
<evidence type="ECO:0000256" key="1">
    <source>
        <dbReference type="ARBA" id="ARBA00004141"/>
    </source>
</evidence>
<dbReference type="GO" id="GO:0022857">
    <property type="term" value="F:transmembrane transporter activity"/>
    <property type="evidence" value="ECO:0007669"/>
    <property type="project" value="InterPro"/>
</dbReference>
<dbReference type="InterPro" id="IPR050327">
    <property type="entry name" value="Proton-linked_MCT"/>
</dbReference>
<dbReference type="GO" id="GO:0016020">
    <property type="term" value="C:membrane"/>
    <property type="evidence" value="ECO:0007669"/>
    <property type="project" value="UniProtKB-SubCell"/>
</dbReference>
<gene>
    <name evidence="4" type="ORF">FIBSPDRAFT_945071</name>
</gene>
<feature type="transmembrane region" description="Helical" evidence="3">
    <location>
        <begin position="128"/>
        <end position="147"/>
    </location>
</feature>
<comment type="subcellular location">
    <subcellularLocation>
        <location evidence="1">Membrane</location>
        <topology evidence="1">Multi-pass membrane protein</topology>
    </subcellularLocation>
</comment>
<keyword evidence="3" id="KW-1133">Transmembrane helix</keyword>
<dbReference type="SUPFAM" id="SSF103473">
    <property type="entry name" value="MFS general substrate transporter"/>
    <property type="match status" value="1"/>
</dbReference>
<feature type="transmembrane region" description="Helical" evidence="3">
    <location>
        <begin position="185"/>
        <end position="206"/>
    </location>
</feature>
<name>A0A166UCF4_9AGAM</name>
<proteinExistence type="inferred from homology"/>
<dbReference type="PANTHER" id="PTHR11360:SF287">
    <property type="entry name" value="MFS MONOCARBOXYLATE TRANSPORTER"/>
    <property type="match status" value="1"/>
</dbReference>
<dbReference type="EMBL" id="KV417489">
    <property type="protein sequence ID" value="KZP31551.1"/>
    <property type="molecule type" value="Genomic_DNA"/>
</dbReference>
<dbReference type="OrthoDB" id="2213137at2759"/>
<reference evidence="4 5" key="1">
    <citation type="journal article" date="2016" name="Mol. Biol. Evol.">
        <title>Comparative Genomics of Early-Diverging Mushroom-Forming Fungi Provides Insights into the Origins of Lignocellulose Decay Capabilities.</title>
        <authorList>
            <person name="Nagy L.G."/>
            <person name="Riley R."/>
            <person name="Tritt A."/>
            <person name="Adam C."/>
            <person name="Daum C."/>
            <person name="Floudas D."/>
            <person name="Sun H."/>
            <person name="Yadav J.S."/>
            <person name="Pangilinan J."/>
            <person name="Larsson K.H."/>
            <person name="Matsuura K."/>
            <person name="Barry K."/>
            <person name="Labutti K."/>
            <person name="Kuo R."/>
            <person name="Ohm R.A."/>
            <person name="Bhattacharya S.S."/>
            <person name="Shirouzu T."/>
            <person name="Yoshinaga Y."/>
            <person name="Martin F.M."/>
            <person name="Grigoriev I.V."/>
            <person name="Hibbett D.S."/>
        </authorList>
    </citation>
    <scope>NUCLEOTIDE SEQUENCE [LARGE SCALE GENOMIC DNA]</scope>
    <source>
        <strain evidence="4 5">CBS 109695</strain>
    </source>
</reference>
<evidence type="ECO:0000256" key="3">
    <source>
        <dbReference type="SAM" id="Phobius"/>
    </source>
</evidence>
<evidence type="ECO:0000313" key="4">
    <source>
        <dbReference type="EMBL" id="KZP31551.1"/>
    </source>
</evidence>
<feature type="transmembrane region" description="Helical" evidence="3">
    <location>
        <begin position="51"/>
        <end position="71"/>
    </location>
</feature>
<sequence length="369" mass="38889">MSISKKSSVEGLELGDQTPAASLASLPTSQHTSAPELARNESALAPVDGGFGAWSFLAAAFVVEIIVYGFPTGFGVFLAEYLKNPEYLAQPGATAILPLIGSLSIGMIYCSGSFIYPFTSRYPEWRRTLMLVGGFICCASLFGASYATKVTQLLALQGILYAIGGSLLYAPCISYIPEWFVEKRGLANGVVFSGMGVGGLLLPLILPRIIAAYGAAIALRCLSIAIGILLLPCYPFLKGRLPVARVRGPAARKPSDRAWLRSTSFWLVIAVSTVQGFCYFLPFLWLPTFASNLNISDSKSSLTLAALNGASGIGGLAMGYVSDIVDPWLLALSTLGSSALATFVLWGLFSNSFAGLLAFGLVYGVLAGG</sequence>
<keyword evidence="3" id="KW-0472">Membrane</keyword>
<feature type="transmembrane region" description="Helical" evidence="3">
    <location>
        <begin position="91"/>
        <end position="116"/>
    </location>
</feature>
<evidence type="ECO:0000313" key="5">
    <source>
        <dbReference type="Proteomes" id="UP000076532"/>
    </source>
</evidence>
<feature type="transmembrane region" description="Helical" evidence="3">
    <location>
        <begin position="153"/>
        <end position="173"/>
    </location>
</feature>
<dbReference type="Pfam" id="PF07690">
    <property type="entry name" value="MFS_1"/>
    <property type="match status" value="1"/>
</dbReference>
<feature type="transmembrane region" description="Helical" evidence="3">
    <location>
        <begin position="302"/>
        <end position="321"/>
    </location>
</feature>
<accession>A0A166UCF4</accession>